<sequence length="150" mass="16752">MIVSSDYLEETQKRARNKRYIKVFLVGGGLLVVGLYFAYQLRDWILVPYLSVDAPADGALLKGPDVVVEGNAMPGVRLTVNGVSAYNEENGHFRTILLLPAGLHTIEVVAENRFRRVRSVLRQVVVEEPKISDIDMLMEQTATSTEGEIY</sequence>
<gene>
    <name evidence="2" type="ORF">A3H64_03855</name>
</gene>
<organism evidence="2 3">
    <name type="scientific">Candidatus Ryanbacteria bacterium RIFCSPLOWO2_02_FULL_45_11c</name>
    <dbReference type="NCBI Taxonomy" id="1802128"/>
    <lineage>
        <taxon>Bacteria</taxon>
        <taxon>Candidatus Ryaniibacteriota</taxon>
    </lineage>
</organism>
<proteinExistence type="predicted"/>
<keyword evidence="1" id="KW-1133">Transmembrane helix</keyword>
<dbReference type="InterPro" id="IPR013783">
    <property type="entry name" value="Ig-like_fold"/>
</dbReference>
<dbReference type="STRING" id="1802128.A3H64_03855"/>
<feature type="transmembrane region" description="Helical" evidence="1">
    <location>
        <begin position="20"/>
        <end position="39"/>
    </location>
</feature>
<comment type="caution">
    <text evidence="2">The sequence shown here is derived from an EMBL/GenBank/DDBJ whole genome shotgun (WGS) entry which is preliminary data.</text>
</comment>
<evidence type="ECO:0000256" key="1">
    <source>
        <dbReference type="SAM" id="Phobius"/>
    </source>
</evidence>
<protein>
    <submittedName>
        <fullName evidence="2">Uncharacterized protein</fullName>
    </submittedName>
</protein>
<accession>A0A1G2GV14</accession>
<keyword evidence="1" id="KW-0812">Transmembrane</keyword>
<dbReference type="EMBL" id="MHNY01000050">
    <property type="protein sequence ID" value="OGZ53979.1"/>
    <property type="molecule type" value="Genomic_DNA"/>
</dbReference>
<evidence type="ECO:0000313" key="3">
    <source>
        <dbReference type="Proteomes" id="UP000178186"/>
    </source>
</evidence>
<dbReference type="Proteomes" id="UP000178186">
    <property type="component" value="Unassembled WGS sequence"/>
</dbReference>
<dbReference type="Gene3D" id="2.60.40.10">
    <property type="entry name" value="Immunoglobulins"/>
    <property type="match status" value="1"/>
</dbReference>
<name>A0A1G2GV14_9BACT</name>
<dbReference type="AlphaFoldDB" id="A0A1G2GV14"/>
<reference evidence="2 3" key="1">
    <citation type="journal article" date="2016" name="Nat. Commun.">
        <title>Thousands of microbial genomes shed light on interconnected biogeochemical processes in an aquifer system.</title>
        <authorList>
            <person name="Anantharaman K."/>
            <person name="Brown C.T."/>
            <person name="Hug L.A."/>
            <person name="Sharon I."/>
            <person name="Castelle C.J."/>
            <person name="Probst A.J."/>
            <person name="Thomas B.C."/>
            <person name="Singh A."/>
            <person name="Wilkins M.J."/>
            <person name="Karaoz U."/>
            <person name="Brodie E.L."/>
            <person name="Williams K.H."/>
            <person name="Hubbard S.S."/>
            <person name="Banfield J.F."/>
        </authorList>
    </citation>
    <scope>NUCLEOTIDE SEQUENCE [LARGE SCALE GENOMIC DNA]</scope>
</reference>
<keyword evidence="1" id="KW-0472">Membrane</keyword>
<evidence type="ECO:0000313" key="2">
    <source>
        <dbReference type="EMBL" id="OGZ53979.1"/>
    </source>
</evidence>